<evidence type="ECO:0000256" key="1">
    <source>
        <dbReference type="SAM" id="Phobius"/>
    </source>
</evidence>
<keyword evidence="1" id="KW-0472">Membrane</keyword>
<sequence length="114" mass="12852">HQQHIGLEHCSWRLYHVSHAQGCCSQLFLRPFLHNLDIFYLLLASLILLTLIATTKSLRPPPCEKGSSLCDSLKKAQLVALYMTLTLVVIDSSGSHYMFGSMVANQFNLDKPKH</sequence>
<dbReference type="InterPro" id="IPR036259">
    <property type="entry name" value="MFS_trans_sf"/>
</dbReference>
<organism evidence="2 3">
    <name type="scientific">Thlaspi arvense</name>
    <name type="common">Field penny-cress</name>
    <dbReference type="NCBI Taxonomy" id="13288"/>
    <lineage>
        <taxon>Eukaryota</taxon>
        <taxon>Viridiplantae</taxon>
        <taxon>Streptophyta</taxon>
        <taxon>Embryophyta</taxon>
        <taxon>Tracheophyta</taxon>
        <taxon>Spermatophyta</taxon>
        <taxon>Magnoliopsida</taxon>
        <taxon>eudicotyledons</taxon>
        <taxon>Gunneridae</taxon>
        <taxon>Pentapetalae</taxon>
        <taxon>rosids</taxon>
        <taxon>malvids</taxon>
        <taxon>Brassicales</taxon>
        <taxon>Brassicaceae</taxon>
        <taxon>Thlaspideae</taxon>
        <taxon>Thlaspi</taxon>
    </lineage>
</organism>
<name>A0AAU9RST7_THLAR</name>
<feature type="non-terminal residue" evidence="2">
    <location>
        <position position="114"/>
    </location>
</feature>
<dbReference type="EMBL" id="CAJVSB020000353">
    <property type="protein sequence ID" value="CAH2049811.1"/>
    <property type="molecule type" value="Genomic_DNA"/>
</dbReference>
<feature type="transmembrane region" description="Helical" evidence="1">
    <location>
        <begin position="79"/>
        <end position="99"/>
    </location>
</feature>
<accession>A0AAU9RST7</accession>
<dbReference type="Proteomes" id="UP000836841">
    <property type="component" value="Unassembled WGS sequence"/>
</dbReference>
<feature type="non-terminal residue" evidence="2">
    <location>
        <position position="1"/>
    </location>
</feature>
<protein>
    <submittedName>
        <fullName evidence="2">Uncharacterized protein</fullName>
    </submittedName>
</protein>
<keyword evidence="3" id="KW-1185">Reference proteome</keyword>
<evidence type="ECO:0000313" key="3">
    <source>
        <dbReference type="Proteomes" id="UP000836841"/>
    </source>
</evidence>
<reference evidence="2 3" key="1">
    <citation type="submission" date="2022-03" db="EMBL/GenBank/DDBJ databases">
        <authorList>
            <person name="Nunn A."/>
            <person name="Chopra R."/>
            <person name="Nunn A."/>
            <person name="Contreras Garrido A."/>
        </authorList>
    </citation>
    <scope>NUCLEOTIDE SEQUENCE [LARGE SCALE GENOMIC DNA]</scope>
</reference>
<dbReference type="AlphaFoldDB" id="A0AAU9RST7"/>
<gene>
    <name evidence="2" type="ORF">TAV2_LOCUS8438</name>
</gene>
<dbReference type="Gene3D" id="1.20.1250.20">
    <property type="entry name" value="MFS general substrate transporter like domains"/>
    <property type="match status" value="1"/>
</dbReference>
<proteinExistence type="predicted"/>
<comment type="caution">
    <text evidence="2">The sequence shown here is derived from an EMBL/GenBank/DDBJ whole genome shotgun (WGS) entry which is preliminary data.</text>
</comment>
<keyword evidence="1" id="KW-1133">Transmembrane helix</keyword>
<evidence type="ECO:0000313" key="2">
    <source>
        <dbReference type="EMBL" id="CAH2049811.1"/>
    </source>
</evidence>
<keyword evidence="1" id="KW-0812">Transmembrane</keyword>
<feature type="transmembrane region" description="Helical" evidence="1">
    <location>
        <begin position="38"/>
        <end position="58"/>
    </location>
</feature>